<dbReference type="InterPro" id="IPR044880">
    <property type="entry name" value="NCX_ion-bd_dom_sf"/>
</dbReference>
<feature type="compositionally biased region" description="Low complexity" evidence="7">
    <location>
        <begin position="572"/>
        <end position="583"/>
    </location>
</feature>
<organism evidence="10 11">
    <name type="scientific">Ceratocystis lukuohia</name>
    <dbReference type="NCBI Taxonomy" id="2019550"/>
    <lineage>
        <taxon>Eukaryota</taxon>
        <taxon>Fungi</taxon>
        <taxon>Dikarya</taxon>
        <taxon>Ascomycota</taxon>
        <taxon>Pezizomycotina</taxon>
        <taxon>Sordariomycetes</taxon>
        <taxon>Hypocreomycetidae</taxon>
        <taxon>Microascales</taxon>
        <taxon>Ceratocystidaceae</taxon>
        <taxon>Ceratocystis</taxon>
    </lineage>
</organism>
<feature type="transmembrane region" description="Helical" evidence="8">
    <location>
        <begin position="158"/>
        <end position="180"/>
    </location>
</feature>
<dbReference type="PANTHER" id="PTHR12266">
    <property type="entry name" value="NA+/CA2+ K+ INDEPENDENT EXCHANGER"/>
    <property type="match status" value="1"/>
</dbReference>
<keyword evidence="11" id="KW-1185">Reference proteome</keyword>
<accession>A0ABR4M996</accession>
<feature type="transmembrane region" description="Helical" evidence="8">
    <location>
        <begin position="31"/>
        <end position="50"/>
    </location>
</feature>
<evidence type="ECO:0000256" key="3">
    <source>
        <dbReference type="ARBA" id="ARBA00022448"/>
    </source>
</evidence>
<feature type="region of interest" description="Disordered" evidence="7">
    <location>
        <begin position="418"/>
        <end position="509"/>
    </location>
</feature>
<evidence type="ECO:0000256" key="4">
    <source>
        <dbReference type="ARBA" id="ARBA00022692"/>
    </source>
</evidence>
<feature type="transmembrane region" description="Helical" evidence="8">
    <location>
        <begin position="1074"/>
        <end position="1098"/>
    </location>
</feature>
<feature type="region of interest" description="Disordered" evidence="7">
    <location>
        <begin position="522"/>
        <end position="623"/>
    </location>
</feature>
<name>A0ABR4M996_9PEZI</name>
<proteinExistence type="inferred from homology"/>
<dbReference type="EMBL" id="JABSNW010000009">
    <property type="protein sequence ID" value="KAL2884841.1"/>
    <property type="molecule type" value="Genomic_DNA"/>
</dbReference>
<feature type="transmembrane region" description="Helical" evidence="8">
    <location>
        <begin position="860"/>
        <end position="882"/>
    </location>
</feature>
<keyword evidence="6 8" id="KW-0472">Membrane</keyword>
<keyword evidence="3" id="KW-0813">Transport</keyword>
<feature type="domain" description="Sodium/calcium exchanger membrane region" evidence="9">
    <location>
        <begin position="137"/>
        <end position="276"/>
    </location>
</feature>
<feature type="transmembrane region" description="Helical" evidence="8">
    <location>
        <begin position="990"/>
        <end position="1017"/>
    </location>
</feature>
<sequence length="1099" mass="119727">MSNSSPPRLRPLNPRARPAVSFRKPRRPLSLRPFAATIATIFLLASWSYVSHTIVPGLRINRGPDDPPDSLPQYSFATLERSVAKQLDCRDVIYATDKCSFVQEHCSDENAGLISYLSLYYCYAPLGKPVNFVFLVMWLGLLFTTIGIAASDFFSVNLATISSLLGLSQSLAGVTFLAFGNGSPDVFSTFAAMGSGSASMAVGELIGAASFITAVVAGSMALVQEFRVAKKTFVRDICFFIFAVVFTTYFLFDGKLLYWECWVMIAYYGLYVVTVVTWHWYEKRSSISARHIYQDNCEFEPYRDRDAASTSHSIRLYGSSNSSVLLLSPDTRHPSPPENADPTTPLLESGMKRHYEEEEAQENDDLESLVAAEISSNMRVLRPPGRRRNTVMTPIRPSLVGALEFRSDLARVQRELNPVPCHNHSSSSSATRPPSHSRCWSTTDMEGMFNPPTSRSRSPSPHFSTGAVSPLALGDLSRPSLMRERALSSGDQPNGNDLPVLVPPPAMASTDDLSRLLRGASVRHHTPSSDQRPVHQHSRTASSTSSSFRSFKIDGNLAPPPVFQHHHHSKSGHSAGSSSARRSPLSPTTLPKLHIPSPLAQATVPSEVESPLSPFPGLDVTSLPVSPTIPEEVEEGFEGPQMSVVVPTLNIESPRSASLQESSPYSWWPSFLPSPSTLSCTLFPTLQRWEDKGHWDKFISIVTVPSILLLVLTLPVVDGEDIEGEDDHADYTLPSSTPIPPLAPPVTTATSVAANGTYTPVNLTTPISITAPFSPSLVNPPSCGENEWQRYRRYSLSRGRKNSSVFRSSRVATPALIAIDSPTNTRSELHITAPVDAAMLSAKISETQQEAAAALSWSRWLVGVQIFTGPAFFVCVVWANLLEDLANPVKSLKHFLLMGLAFSMLMFGVFLLTTAHDVRPKYHSMLCFMGFLVSIAWIATIAGEVVGVLKAVGVIMDISEALLGLTIFAAGNSLGDLVADITVARLGYPVMALAACFGGPMLNILLGIGVGGVMMMYRRAHHKHQHDPSKPIHYKPFKVEVGGALLISAIGLLITLVVLLVVVPANKWVLNRKIGWGLIILWGVTTSINVALELGGYLR</sequence>
<comment type="subcellular location">
    <subcellularLocation>
        <location evidence="1">Membrane</location>
        <topology evidence="1">Multi-pass membrane protein</topology>
    </subcellularLocation>
</comment>
<feature type="compositionally biased region" description="Low complexity" evidence="7">
    <location>
        <begin position="424"/>
        <end position="438"/>
    </location>
</feature>
<keyword evidence="4 8" id="KW-0812">Transmembrane</keyword>
<feature type="transmembrane region" description="Helical" evidence="8">
    <location>
        <begin position="233"/>
        <end position="251"/>
    </location>
</feature>
<feature type="transmembrane region" description="Helical" evidence="8">
    <location>
        <begin position="257"/>
        <end position="281"/>
    </location>
</feature>
<feature type="transmembrane region" description="Helical" evidence="8">
    <location>
        <begin position="894"/>
        <end position="916"/>
    </location>
</feature>
<reference evidence="10 11" key="1">
    <citation type="submission" date="2020-05" db="EMBL/GenBank/DDBJ databases">
        <title>Ceratocystis lukuohia genome.</title>
        <authorList>
            <person name="Harrington T.C."/>
            <person name="Kim K."/>
            <person name="Mayers C.G."/>
        </authorList>
    </citation>
    <scope>NUCLEOTIDE SEQUENCE [LARGE SCALE GENOMIC DNA]</scope>
    <source>
        <strain evidence="10 11">C4212</strain>
    </source>
</reference>
<evidence type="ECO:0000256" key="5">
    <source>
        <dbReference type="ARBA" id="ARBA00022989"/>
    </source>
</evidence>
<evidence type="ECO:0000256" key="7">
    <source>
        <dbReference type="SAM" id="MobiDB-lite"/>
    </source>
</evidence>
<keyword evidence="5 8" id="KW-1133">Transmembrane helix</keyword>
<dbReference type="Proteomes" id="UP001610728">
    <property type="component" value="Unassembled WGS sequence"/>
</dbReference>
<evidence type="ECO:0000259" key="9">
    <source>
        <dbReference type="Pfam" id="PF01699"/>
    </source>
</evidence>
<evidence type="ECO:0000313" key="10">
    <source>
        <dbReference type="EMBL" id="KAL2884841.1"/>
    </source>
</evidence>
<comment type="caution">
    <text evidence="10">The sequence shown here is derived from an EMBL/GenBank/DDBJ whole genome shotgun (WGS) entry which is preliminary data.</text>
</comment>
<gene>
    <name evidence="10" type="ORF">HOO65_090136</name>
</gene>
<evidence type="ECO:0000256" key="1">
    <source>
        <dbReference type="ARBA" id="ARBA00004141"/>
    </source>
</evidence>
<feature type="compositionally biased region" description="Low complexity" evidence="7">
    <location>
        <begin position="539"/>
        <end position="550"/>
    </location>
</feature>
<dbReference type="GeneID" id="98121360"/>
<feature type="transmembrane region" description="Helical" evidence="8">
    <location>
        <begin position="922"/>
        <end position="941"/>
    </location>
</feature>
<evidence type="ECO:0000256" key="2">
    <source>
        <dbReference type="ARBA" id="ARBA00008170"/>
    </source>
</evidence>
<feature type="compositionally biased region" description="Low complexity" evidence="7">
    <location>
        <begin position="451"/>
        <end position="461"/>
    </location>
</feature>
<dbReference type="InterPro" id="IPR004837">
    <property type="entry name" value="NaCa_Exmemb"/>
</dbReference>
<evidence type="ECO:0000256" key="8">
    <source>
        <dbReference type="SAM" id="Phobius"/>
    </source>
</evidence>
<feature type="transmembrane region" description="Helical" evidence="8">
    <location>
        <begin position="132"/>
        <end position="151"/>
    </location>
</feature>
<dbReference type="PANTHER" id="PTHR12266:SF0">
    <property type="entry name" value="MITOCHONDRIAL SODIUM_CALCIUM EXCHANGER PROTEIN"/>
    <property type="match status" value="1"/>
</dbReference>
<feature type="domain" description="Sodium/calcium exchanger membrane region" evidence="9">
    <location>
        <begin position="928"/>
        <end position="1088"/>
    </location>
</feature>
<dbReference type="Pfam" id="PF01699">
    <property type="entry name" value="Na_Ca_ex"/>
    <property type="match status" value="2"/>
</dbReference>
<feature type="transmembrane region" description="Helical" evidence="8">
    <location>
        <begin position="1037"/>
        <end position="1062"/>
    </location>
</feature>
<feature type="transmembrane region" description="Helical" evidence="8">
    <location>
        <begin position="200"/>
        <end position="221"/>
    </location>
</feature>
<comment type="similarity">
    <text evidence="2">Belongs to the Ca(2+):cation antiporter (CaCA) (TC 2.A.19) family.</text>
</comment>
<evidence type="ECO:0000313" key="11">
    <source>
        <dbReference type="Proteomes" id="UP001610728"/>
    </source>
</evidence>
<dbReference type="Gene3D" id="1.20.1420.30">
    <property type="entry name" value="NCX, central ion-binding region"/>
    <property type="match status" value="2"/>
</dbReference>
<protein>
    <submittedName>
        <fullName evidence="10">Cation exchanger C3A12.06c</fullName>
    </submittedName>
</protein>
<evidence type="ECO:0000256" key="6">
    <source>
        <dbReference type="ARBA" id="ARBA00023136"/>
    </source>
</evidence>
<dbReference type="InterPro" id="IPR051359">
    <property type="entry name" value="CaCA_antiporter"/>
</dbReference>
<feature type="region of interest" description="Disordered" evidence="7">
    <location>
        <begin position="328"/>
        <end position="347"/>
    </location>
</feature>
<dbReference type="RefSeq" id="XP_070856022.1">
    <property type="nucleotide sequence ID" value="XM_071004438.1"/>
</dbReference>